<name>A0A1I3NQS1_9FLAO</name>
<keyword evidence="1" id="KW-0808">Transferase</keyword>
<dbReference type="InterPro" id="IPR043519">
    <property type="entry name" value="NT_sf"/>
</dbReference>
<dbReference type="AlphaFoldDB" id="A0A1I3NQS1"/>
<dbReference type="OrthoDB" id="9776406at2"/>
<dbReference type="GO" id="GO:0016779">
    <property type="term" value="F:nucleotidyltransferase activity"/>
    <property type="evidence" value="ECO:0007669"/>
    <property type="project" value="UniProtKB-KW"/>
</dbReference>
<accession>A0A1I3NQS1</accession>
<dbReference type="RefSeq" id="WP_090678251.1">
    <property type="nucleotide sequence ID" value="NZ_FORU01000003.1"/>
</dbReference>
<proteinExistence type="predicted"/>
<dbReference type="Pfam" id="PF04439">
    <property type="entry name" value="Adenyl_transf"/>
    <property type="match status" value="1"/>
</dbReference>
<protein>
    <submittedName>
        <fullName evidence="1">Aminoglycoside 6-adenylyltransferase</fullName>
    </submittedName>
</protein>
<dbReference type="EMBL" id="FORU01000003">
    <property type="protein sequence ID" value="SFJ11614.1"/>
    <property type="molecule type" value="Genomic_DNA"/>
</dbReference>
<reference evidence="2" key="1">
    <citation type="submission" date="2016-10" db="EMBL/GenBank/DDBJ databases">
        <authorList>
            <person name="Varghese N."/>
            <person name="Submissions S."/>
        </authorList>
    </citation>
    <scope>NUCLEOTIDE SEQUENCE [LARGE SCALE GENOMIC DNA]</scope>
    <source>
        <strain evidence="2">DSM 26542</strain>
    </source>
</reference>
<evidence type="ECO:0000313" key="1">
    <source>
        <dbReference type="EMBL" id="SFJ11614.1"/>
    </source>
</evidence>
<keyword evidence="1" id="KW-0548">Nucleotidyltransferase</keyword>
<dbReference type="Gene3D" id="1.20.120.330">
    <property type="entry name" value="Nucleotidyltransferases domain 2"/>
    <property type="match status" value="1"/>
</dbReference>
<keyword evidence="2" id="KW-1185">Reference proteome</keyword>
<sequence>MMRDTEKLLLEFAQQNSKIRVVLLNGSRANPLIAEDDYQDYDILFIVEDIDSFKNDDSWRSFLGTPILQQLPDTMTLGNEDNQNRLSFAYLMIFEDGSRIDLTLFPVEKFHSHFKIDSLTQVLLDKDNFFVDSFESNDCDYHIQKPTEIEFLEVSNEFWWVSTYVVKGLLRKEITYAKDMMETVCRPMFMKMIEWNIGIEHDFSISFGKSGKNIQKLLPTEDYINVLKTYSDANLKANWEALLSMATYFSKLQTKISLKLNFKQNFFETHQGLHYLNKHKPLDL</sequence>
<dbReference type="SUPFAM" id="SSF81301">
    <property type="entry name" value="Nucleotidyltransferase"/>
    <property type="match status" value="1"/>
</dbReference>
<gene>
    <name evidence="1" type="ORF">SAMN04487893_103168</name>
</gene>
<dbReference type="Proteomes" id="UP000243887">
    <property type="component" value="Unassembled WGS sequence"/>
</dbReference>
<dbReference type="STRING" id="1150112.SAMN04487893_103168"/>
<dbReference type="InterPro" id="IPR007530">
    <property type="entry name" value="Aminoglycoside_adenylylTfrase"/>
</dbReference>
<dbReference type="Gene3D" id="3.30.460.10">
    <property type="entry name" value="Beta Polymerase, domain 2"/>
    <property type="match status" value="1"/>
</dbReference>
<organism evidence="1 2">
    <name type="scientific">Myroides guanonis</name>
    <dbReference type="NCBI Taxonomy" id="1150112"/>
    <lineage>
        <taxon>Bacteria</taxon>
        <taxon>Pseudomonadati</taxon>
        <taxon>Bacteroidota</taxon>
        <taxon>Flavobacteriia</taxon>
        <taxon>Flavobacteriales</taxon>
        <taxon>Flavobacteriaceae</taxon>
        <taxon>Myroides</taxon>
    </lineage>
</organism>
<evidence type="ECO:0000313" key="2">
    <source>
        <dbReference type="Proteomes" id="UP000243887"/>
    </source>
</evidence>
<dbReference type="SUPFAM" id="SSF81631">
    <property type="entry name" value="PAP/OAS1 substrate-binding domain"/>
    <property type="match status" value="1"/>
</dbReference>